<proteinExistence type="predicted"/>
<reference evidence="3 4" key="1">
    <citation type="submission" date="2019-03" db="EMBL/GenBank/DDBJ databases">
        <title>Genomic Encyclopedia of Archaeal and Bacterial Type Strains, Phase II (KMG-II): from individual species to whole genera.</title>
        <authorList>
            <person name="Goeker M."/>
        </authorList>
    </citation>
    <scope>NUCLEOTIDE SEQUENCE [LARGE SCALE GENOMIC DNA]</scope>
    <source>
        <strain evidence="3 4">DSM 28135</strain>
    </source>
</reference>
<dbReference type="Proteomes" id="UP000294689">
    <property type="component" value="Unassembled WGS sequence"/>
</dbReference>
<feature type="signal peptide" evidence="1">
    <location>
        <begin position="1"/>
        <end position="19"/>
    </location>
</feature>
<gene>
    <name evidence="3" type="ORF">BXY82_2109</name>
</gene>
<sequence length="146" mass="16399">MKNLKIAAVLLFATATISAQDLKTNEVPAVVQNAFSTAHNNATDVEWEKKAEHYKVEFEVNNMERDIWYDSNGAVVKSEMEISEGELPAAVAKAVKDAYTDYKIDSIDVLEMNGEKTYEIEIEKGWLKERKLIIDATGKVISDLED</sequence>
<dbReference type="SUPFAM" id="SSF160574">
    <property type="entry name" value="BT0923-like"/>
    <property type="match status" value="1"/>
</dbReference>
<accession>A0A4R7Q0E5</accession>
<dbReference type="Gene3D" id="3.10.450.360">
    <property type="match status" value="1"/>
</dbReference>
<evidence type="ECO:0000313" key="4">
    <source>
        <dbReference type="Proteomes" id="UP000294689"/>
    </source>
</evidence>
<keyword evidence="1" id="KW-0732">Signal</keyword>
<protein>
    <submittedName>
        <fullName evidence="3">Putative PepSY-like beta-lactamase-inhibitor</fullName>
    </submittedName>
</protein>
<organism evidence="3 4">
    <name type="scientific">Gelidibacter sediminis</name>
    <dbReference type="NCBI Taxonomy" id="1608710"/>
    <lineage>
        <taxon>Bacteria</taxon>
        <taxon>Pseudomonadati</taxon>
        <taxon>Bacteroidota</taxon>
        <taxon>Flavobacteriia</taxon>
        <taxon>Flavobacteriales</taxon>
        <taxon>Flavobacteriaceae</taxon>
        <taxon>Gelidibacter</taxon>
    </lineage>
</organism>
<dbReference type="Pfam" id="PF11396">
    <property type="entry name" value="PepSY_like"/>
    <property type="match status" value="1"/>
</dbReference>
<dbReference type="EMBL" id="SOBW01000008">
    <property type="protein sequence ID" value="TDU40069.1"/>
    <property type="molecule type" value="Genomic_DNA"/>
</dbReference>
<evidence type="ECO:0000313" key="3">
    <source>
        <dbReference type="EMBL" id="TDU40069.1"/>
    </source>
</evidence>
<evidence type="ECO:0000259" key="2">
    <source>
        <dbReference type="Pfam" id="PF11396"/>
    </source>
</evidence>
<keyword evidence="4" id="KW-1185">Reference proteome</keyword>
<feature type="domain" description="Putative beta-lactamase-inhibitor-like PepSY-like" evidence="2">
    <location>
        <begin position="53"/>
        <end position="141"/>
    </location>
</feature>
<comment type="caution">
    <text evidence="3">The sequence shown here is derived from an EMBL/GenBank/DDBJ whole genome shotgun (WGS) entry which is preliminary data.</text>
</comment>
<dbReference type="AlphaFoldDB" id="A0A4R7Q0E5"/>
<dbReference type="RefSeq" id="WP_133758112.1">
    <property type="nucleotide sequence ID" value="NZ_SOBW01000008.1"/>
</dbReference>
<name>A0A4R7Q0E5_9FLAO</name>
<feature type="chain" id="PRO_5020702132" evidence="1">
    <location>
        <begin position="20"/>
        <end position="146"/>
    </location>
</feature>
<dbReference type="OrthoDB" id="1121502at2"/>
<evidence type="ECO:0000256" key="1">
    <source>
        <dbReference type="SAM" id="SignalP"/>
    </source>
</evidence>
<dbReference type="InterPro" id="IPR021533">
    <property type="entry name" value="PepSY-like"/>
</dbReference>